<dbReference type="SUPFAM" id="SSF48208">
    <property type="entry name" value="Six-hairpin glycosidases"/>
    <property type="match status" value="1"/>
</dbReference>
<gene>
    <name evidence="1" type="ORF">QYE77_10860</name>
</gene>
<reference evidence="1 2" key="1">
    <citation type="submission" date="2023-07" db="EMBL/GenBank/DDBJ databases">
        <title>Novel species of Thermanaerothrix with wide hydrolytic capabilities.</title>
        <authorList>
            <person name="Zayulina K.S."/>
            <person name="Podosokorskaya O.A."/>
            <person name="Elcheninov A.G."/>
        </authorList>
    </citation>
    <scope>NUCLEOTIDE SEQUENCE [LARGE SCALE GENOMIC DNA]</scope>
    <source>
        <strain evidence="1 2">4228-RoL</strain>
    </source>
</reference>
<sequence>MQPPVLPHDPWRLILAADARHGGVCYTDDAIWAWELGGGEPPALALSTRLGLRVRELRLFPRFVQGRWAVADPRRFYRPLQVDEVQAAYAVVRGAPFPGLEVRAETWVPDSFRLLGRLHLRNTGLKSRTMRLEWAVVLRLLDNGRTFHPRRREGHLWLEATTQGWVLVAGLSAPAAQAVEAPFSALSVTLTLEPGQGDTLTWVFARAPQGAEAYQRALKGLREPWEAHITHLRGQQAAQEVHIASGNPTWDAVLAQSQRTAWRFCVPASAHLPHPSFVLTRQPEEGFSARGDGSDYPYHWAGQTALDAWWLSQVVLPGGATWVRGWLQNFLAVQEANGFIDWRPGLGGQRGRYLAQPLLATLAWRLFPYFEDDSTWWAEIYPRLMAFYRLWFEPAHDRDQDGFPEWDHPYQSGLESSPIFRRPGAAGYGAGTPWLESPALAAWLYHEGQNLMRIATRVQDETALPWLQARLAALHQEVEAAWDGESAIYRYRDAQTHLWPAGEVLLQFAQDGEFHLDRVLVPPRRLMLVMERGESGTLPLRLILRGAGPSGEIEVVIPARQMMWRGDHGVAVTTELFARLDEVIVQGLPTGMRGQIMSGEYRFEDLSLFLPLWAGIPSPQRAAQMVERALIPRYLRRLGFSLGPRDDEDGYGQILAPLWNTFLGEGLLRYGYRDLAADLVGRLLEGIAVAWAQSGDVWAAYDAESGRGLGEPHAVHGLAPLGLFLRTLGLFAISPYQVILAPNNPFRRPITVQYQGITVQFLQDDALVTFPGHTTLKVEGPGLYQVVADRLSHIRRLL</sequence>
<dbReference type="EMBL" id="JAUHMF010000002">
    <property type="protein sequence ID" value="MDT8898767.1"/>
    <property type="molecule type" value="Genomic_DNA"/>
</dbReference>
<accession>A0ABU3NPN6</accession>
<evidence type="ECO:0000313" key="2">
    <source>
        <dbReference type="Proteomes" id="UP001254165"/>
    </source>
</evidence>
<dbReference type="Proteomes" id="UP001254165">
    <property type="component" value="Unassembled WGS sequence"/>
</dbReference>
<dbReference type="InterPro" id="IPR012341">
    <property type="entry name" value="6hp_glycosidase-like_sf"/>
</dbReference>
<name>A0ABU3NPN6_9CHLR</name>
<organism evidence="1 2">
    <name type="scientific">Thermanaerothrix solaris</name>
    <dbReference type="NCBI Taxonomy" id="3058434"/>
    <lineage>
        <taxon>Bacteria</taxon>
        <taxon>Bacillati</taxon>
        <taxon>Chloroflexota</taxon>
        <taxon>Anaerolineae</taxon>
        <taxon>Anaerolineales</taxon>
        <taxon>Anaerolineaceae</taxon>
        <taxon>Thermanaerothrix</taxon>
    </lineage>
</organism>
<evidence type="ECO:0000313" key="1">
    <source>
        <dbReference type="EMBL" id="MDT8898767.1"/>
    </source>
</evidence>
<keyword evidence="2" id="KW-1185">Reference proteome</keyword>
<proteinExistence type="predicted"/>
<dbReference type="Gene3D" id="1.50.10.10">
    <property type="match status" value="1"/>
</dbReference>
<comment type="caution">
    <text evidence="1">The sequence shown here is derived from an EMBL/GenBank/DDBJ whole genome shotgun (WGS) entry which is preliminary data.</text>
</comment>
<protein>
    <submittedName>
        <fullName evidence="1">Uncharacterized protein</fullName>
    </submittedName>
</protein>
<dbReference type="InterPro" id="IPR008928">
    <property type="entry name" value="6-hairpin_glycosidase_sf"/>
</dbReference>
<dbReference type="RefSeq" id="WP_315625429.1">
    <property type="nucleotide sequence ID" value="NZ_JAUHMF010000002.1"/>
</dbReference>